<dbReference type="AlphaFoldDB" id="A0A7X0F9V2"/>
<evidence type="ECO:0000256" key="2">
    <source>
        <dbReference type="PIRSR" id="PIRSR016521-1"/>
    </source>
</evidence>
<keyword evidence="6" id="KW-1185">Reference proteome</keyword>
<dbReference type="GO" id="GO:0006637">
    <property type="term" value="P:acyl-CoA metabolic process"/>
    <property type="evidence" value="ECO:0007669"/>
    <property type="project" value="InterPro"/>
</dbReference>
<dbReference type="GO" id="GO:0006631">
    <property type="term" value="P:fatty acid metabolic process"/>
    <property type="evidence" value="ECO:0007669"/>
    <property type="project" value="TreeGrafter"/>
</dbReference>
<feature type="active site" description="Charge relay system" evidence="2">
    <location>
        <position position="348"/>
    </location>
</feature>
<dbReference type="GO" id="GO:0047617">
    <property type="term" value="F:fatty acyl-CoA hydrolase activity"/>
    <property type="evidence" value="ECO:0007669"/>
    <property type="project" value="TreeGrafter"/>
</dbReference>
<feature type="domain" description="BAAT/Acyl-CoA thioester hydrolase C-terminal" evidence="4">
    <location>
        <begin position="205"/>
        <end position="433"/>
    </location>
</feature>
<dbReference type="InterPro" id="IPR014940">
    <property type="entry name" value="BAAT_C"/>
</dbReference>
<dbReference type="InterPro" id="IPR029058">
    <property type="entry name" value="AB_hydrolase_fold"/>
</dbReference>
<dbReference type="Proteomes" id="UP000536262">
    <property type="component" value="Unassembled WGS sequence"/>
</dbReference>
<evidence type="ECO:0000313" key="5">
    <source>
        <dbReference type="EMBL" id="MBB6355568.1"/>
    </source>
</evidence>
<dbReference type="InterPro" id="IPR016662">
    <property type="entry name" value="Acyl-CoA_thioEstase_long-chain"/>
</dbReference>
<accession>A0A7X0F9V2</accession>
<dbReference type="PANTHER" id="PTHR10824">
    <property type="entry name" value="ACYL-COENZYME A THIOESTERASE-RELATED"/>
    <property type="match status" value="1"/>
</dbReference>
<reference evidence="5 6" key="1">
    <citation type="submission" date="2020-08" db="EMBL/GenBank/DDBJ databases">
        <title>Genomic Encyclopedia of Type Strains, Phase IV (KMG-IV): sequencing the most valuable type-strain genomes for metagenomic binning, comparative biology and taxonomic classification.</title>
        <authorList>
            <person name="Goeker M."/>
        </authorList>
    </citation>
    <scope>NUCLEOTIDE SEQUENCE [LARGE SCALE GENOMIC DNA]</scope>
    <source>
        <strain evidence="5 6">DSM 7051</strain>
    </source>
</reference>
<feature type="domain" description="Acyl-CoA thioester hydrolase/bile acid-CoA amino acid N-acetyltransferase" evidence="3">
    <location>
        <begin position="21"/>
        <end position="142"/>
    </location>
</feature>
<evidence type="ECO:0000256" key="1">
    <source>
        <dbReference type="ARBA" id="ARBA00006538"/>
    </source>
</evidence>
<evidence type="ECO:0000259" key="4">
    <source>
        <dbReference type="Pfam" id="PF08840"/>
    </source>
</evidence>
<dbReference type="RefSeq" id="WP_055975072.1">
    <property type="nucleotide sequence ID" value="NZ_BAABEG010000001.1"/>
</dbReference>
<dbReference type="Pfam" id="PF08840">
    <property type="entry name" value="BAAT_C"/>
    <property type="match status" value="1"/>
</dbReference>
<name>A0A7X0F9V2_9HYPH</name>
<feature type="active site" description="Charge relay system" evidence="2">
    <location>
        <position position="233"/>
    </location>
</feature>
<dbReference type="PIRSF" id="PIRSF016521">
    <property type="entry name" value="Acyl-CoA_hydro"/>
    <property type="match status" value="1"/>
</dbReference>
<dbReference type="PANTHER" id="PTHR10824:SF4">
    <property type="entry name" value="ACYL-COENZYME A THIOESTERASE 1-LIKE"/>
    <property type="match status" value="1"/>
</dbReference>
<dbReference type="SUPFAM" id="SSF53474">
    <property type="entry name" value="alpha/beta-Hydrolases"/>
    <property type="match status" value="1"/>
</dbReference>
<dbReference type="InterPro" id="IPR006862">
    <property type="entry name" value="Thio_Ohase/aa_AcTrfase"/>
</dbReference>
<sequence length="452" mass="47807">MTTKPVSAPVFSIEPVDGLIDEPRRIVVSGLAPDELVAISARTARARGVTWMSQATFMADAEGVVDLKRDAPVGGDYAEVSAMGLIWGQQPVDSTSAELFPDDVMQPLQTTLTAETADGVRAEGKLAQGFAAAGVERREVRENGLVGTLFTPAGPGPHPVVVVLNGSGGGINEPRAALLASRGYRAFALGYFKAPGLSPFITETPLEYLETGLRWAHRELKPKDGFVAVSGQSRGGELALLLGATFPHLVSAVIAFVPGAMVHGAQGAGDPARGGWQGTTWTRGGIPLPHLWQDNAAVHWHPWAGDTPPSRHHSVFFEGLKDTALAERARIPVENIAGPVLLISGRDDRAWPSSLYSRMVVSTLRKHDHPHLVRHLDFDDAGHAINLPIVPSTQLSRLHPVSKVPYTNGGTPSGNTRADDGSWRGMLAFLGEAAGSAGQGAASRNPHAQADS</sequence>
<protein>
    <submittedName>
        <fullName evidence="5">Dienelactone hydrolase</fullName>
    </submittedName>
</protein>
<gene>
    <name evidence="5" type="ORF">GGR00_003372</name>
</gene>
<evidence type="ECO:0000313" key="6">
    <source>
        <dbReference type="Proteomes" id="UP000536262"/>
    </source>
</evidence>
<comment type="similarity">
    <text evidence="1">Belongs to the C/M/P thioester hydrolase family.</text>
</comment>
<proteinExistence type="inferred from homology"/>
<dbReference type="EMBL" id="JACHOU010000008">
    <property type="protein sequence ID" value="MBB6355568.1"/>
    <property type="molecule type" value="Genomic_DNA"/>
</dbReference>
<organism evidence="5 6">
    <name type="scientific">Aminobacter aganoensis</name>
    <dbReference type="NCBI Taxonomy" id="83264"/>
    <lineage>
        <taxon>Bacteria</taxon>
        <taxon>Pseudomonadati</taxon>
        <taxon>Pseudomonadota</taxon>
        <taxon>Alphaproteobacteria</taxon>
        <taxon>Hyphomicrobiales</taxon>
        <taxon>Phyllobacteriaceae</taxon>
        <taxon>Aminobacter</taxon>
    </lineage>
</organism>
<comment type="caution">
    <text evidence="5">The sequence shown here is derived from an EMBL/GenBank/DDBJ whole genome shotgun (WGS) entry which is preliminary data.</text>
</comment>
<dbReference type="InterPro" id="IPR042490">
    <property type="entry name" value="Thio_Ohase/BAAT_N"/>
</dbReference>
<dbReference type="Gene3D" id="3.40.50.1820">
    <property type="entry name" value="alpha/beta hydrolase"/>
    <property type="match status" value="1"/>
</dbReference>
<dbReference type="Gene3D" id="2.60.40.2240">
    <property type="entry name" value="Acyl-CoA thioester hydrolase/BAAT N-terminal domain"/>
    <property type="match status" value="1"/>
</dbReference>
<keyword evidence="5" id="KW-0378">Hydrolase</keyword>
<evidence type="ECO:0000259" key="3">
    <source>
        <dbReference type="Pfam" id="PF04775"/>
    </source>
</evidence>
<feature type="active site" description="Charge relay system" evidence="2">
    <location>
        <position position="383"/>
    </location>
</feature>
<dbReference type="Pfam" id="PF04775">
    <property type="entry name" value="Bile_Hydr_Trans"/>
    <property type="match status" value="1"/>
</dbReference>